<keyword evidence="4" id="KW-0808">Transferase</keyword>
<reference evidence="12" key="2">
    <citation type="submission" date="2021-04" db="EMBL/GenBank/DDBJ databases">
        <authorList>
            <person name="Gilroy R."/>
        </authorList>
    </citation>
    <scope>NUCLEOTIDE SEQUENCE</scope>
    <source>
        <strain evidence="12">CHK195-6426</strain>
    </source>
</reference>
<dbReference type="InterPro" id="IPR003356">
    <property type="entry name" value="DNA_methylase_A-5"/>
</dbReference>
<dbReference type="Proteomes" id="UP000824265">
    <property type="component" value="Unassembled WGS sequence"/>
</dbReference>
<dbReference type="GO" id="GO:0032259">
    <property type="term" value="P:methylation"/>
    <property type="evidence" value="ECO:0007669"/>
    <property type="project" value="UniProtKB-KW"/>
</dbReference>
<dbReference type="PANTHER" id="PTHR42933:SF3">
    <property type="entry name" value="TYPE I RESTRICTION ENZYME MJAVIII METHYLASE SUBUNIT"/>
    <property type="match status" value="1"/>
</dbReference>
<dbReference type="EC" id="2.1.1.72" evidence="2"/>
<dbReference type="GO" id="GO:0009007">
    <property type="term" value="F:site-specific DNA-methyltransferase (adenine-specific) activity"/>
    <property type="evidence" value="ECO:0007669"/>
    <property type="project" value="UniProtKB-EC"/>
</dbReference>
<sequence>MDLRFDEYPGDIVPREALEPYFAQCDTIFRTGKSSLSAIDKAAEISIFIFLKIFSNDGRDREYREENSTSVWENVQKGNVSIVNRVFRDFLNRQYENVFPAQLIKVDSRMTRDLARIIDEMFEKCHIDRMTDVKGNALEYYQKDSKDKKIGEFFTPRHLIELIIFLVNPQITFQKNDAGQYITDENGNRVIQSVERIYDPACGSGGFLITAFQTYLEKYGKYGVTNENLRENVIFGNELKDTTAMLTKLNMILLGDGHSRISNENALDILHGKPVNDKVREFHKEFFGKFDIVMANHPYALEEPKKPDELFVRHMIESVREGGRIACIVGETLLFHRTYAAFRGWMLENITVEAIISLPQGVFNPYTDVKTSILLLAKKKPSKGHKTWLVDLQKDGFDLNLRRSPIPENDIPRVKRLWERWGGYEVEDSMGKAVARSYHREETGFAEFHKLDKSNWCVKRYHTPLMSVGTKYTLYPISSLLARVKDAVDIEDDRLYKQVTVQMHNQGIVLRTRQYGSEIGTKKQFVIKEGQFLISKIDARNGAYGIVPPELDGAVITGNFWTYAINRDIVLPDYLTYLMRHDFFLKMCSTCSYGATNRWYLDEAAFHHFKVPVPAIEEQKKILEKIKQHAEKIEESKREIQKQEESIMSIIDEIILRF</sequence>
<feature type="domain" description="Type I restriction modification DNA specificity" evidence="10">
    <location>
        <begin position="507"/>
        <end position="639"/>
    </location>
</feature>
<dbReference type="Pfam" id="PF02384">
    <property type="entry name" value="N6_Mtase"/>
    <property type="match status" value="1"/>
</dbReference>
<dbReference type="EMBL" id="DXGH01000052">
    <property type="protein sequence ID" value="HIW81806.1"/>
    <property type="molecule type" value="Genomic_DNA"/>
</dbReference>
<dbReference type="GO" id="GO:0009307">
    <property type="term" value="P:DNA restriction-modification system"/>
    <property type="evidence" value="ECO:0007669"/>
    <property type="project" value="UniProtKB-KW"/>
</dbReference>
<evidence type="ECO:0000256" key="4">
    <source>
        <dbReference type="ARBA" id="ARBA00022679"/>
    </source>
</evidence>
<feature type="domain" description="DNA methylase adenine-specific" evidence="11">
    <location>
        <begin position="130"/>
        <end position="429"/>
    </location>
</feature>
<dbReference type="InterPro" id="IPR029063">
    <property type="entry name" value="SAM-dependent_MTases_sf"/>
</dbReference>
<dbReference type="InterPro" id="IPR044946">
    <property type="entry name" value="Restrct_endonuc_typeI_TRD_sf"/>
</dbReference>
<dbReference type="GO" id="GO:0008170">
    <property type="term" value="F:N-methyltransferase activity"/>
    <property type="evidence" value="ECO:0007669"/>
    <property type="project" value="InterPro"/>
</dbReference>
<evidence type="ECO:0000259" key="11">
    <source>
        <dbReference type="Pfam" id="PF02384"/>
    </source>
</evidence>
<dbReference type="Gene3D" id="3.40.50.150">
    <property type="entry name" value="Vaccinia Virus protein VP39"/>
    <property type="match status" value="1"/>
</dbReference>
<feature type="coiled-coil region" evidence="9">
    <location>
        <begin position="616"/>
        <end position="653"/>
    </location>
</feature>
<evidence type="ECO:0000256" key="6">
    <source>
        <dbReference type="ARBA" id="ARBA00022747"/>
    </source>
</evidence>
<reference evidence="12" key="1">
    <citation type="journal article" date="2021" name="PeerJ">
        <title>Extensive microbial diversity within the chicken gut microbiome revealed by metagenomics and culture.</title>
        <authorList>
            <person name="Gilroy R."/>
            <person name="Ravi A."/>
            <person name="Getino M."/>
            <person name="Pursley I."/>
            <person name="Horton D.L."/>
            <person name="Alikhan N.F."/>
            <person name="Baker D."/>
            <person name="Gharbi K."/>
            <person name="Hall N."/>
            <person name="Watson M."/>
            <person name="Adriaenssens E.M."/>
            <person name="Foster-Nyarko E."/>
            <person name="Jarju S."/>
            <person name="Secka A."/>
            <person name="Antonio M."/>
            <person name="Oren A."/>
            <person name="Chaudhuri R.R."/>
            <person name="La Ragione R."/>
            <person name="Hildebrand F."/>
            <person name="Pallen M.J."/>
        </authorList>
    </citation>
    <scope>NUCLEOTIDE SEQUENCE</scope>
    <source>
        <strain evidence="12">CHK195-6426</strain>
    </source>
</reference>
<keyword evidence="9" id="KW-0175">Coiled coil</keyword>
<dbReference type="Pfam" id="PF01420">
    <property type="entry name" value="Methylase_S"/>
    <property type="match status" value="1"/>
</dbReference>
<proteinExistence type="inferred from homology"/>
<dbReference type="AlphaFoldDB" id="A0A9D1R898"/>
<dbReference type="Gene3D" id="3.90.220.20">
    <property type="entry name" value="DNA methylase specificity domains"/>
    <property type="match status" value="2"/>
</dbReference>
<keyword evidence="7" id="KW-0238">DNA-binding</keyword>
<comment type="catalytic activity">
    <reaction evidence="8">
        <text>a 2'-deoxyadenosine in DNA + S-adenosyl-L-methionine = an N(6)-methyl-2'-deoxyadenosine in DNA + S-adenosyl-L-homocysteine + H(+)</text>
        <dbReference type="Rhea" id="RHEA:15197"/>
        <dbReference type="Rhea" id="RHEA-COMP:12418"/>
        <dbReference type="Rhea" id="RHEA-COMP:12419"/>
        <dbReference type="ChEBI" id="CHEBI:15378"/>
        <dbReference type="ChEBI" id="CHEBI:57856"/>
        <dbReference type="ChEBI" id="CHEBI:59789"/>
        <dbReference type="ChEBI" id="CHEBI:90615"/>
        <dbReference type="ChEBI" id="CHEBI:90616"/>
        <dbReference type="EC" id="2.1.1.72"/>
    </reaction>
</comment>
<keyword evidence="3 12" id="KW-0489">Methyltransferase</keyword>
<evidence type="ECO:0000313" key="13">
    <source>
        <dbReference type="Proteomes" id="UP000824265"/>
    </source>
</evidence>
<evidence type="ECO:0000256" key="5">
    <source>
        <dbReference type="ARBA" id="ARBA00022691"/>
    </source>
</evidence>
<comment type="caution">
    <text evidence="12">The sequence shown here is derived from an EMBL/GenBank/DDBJ whole genome shotgun (WGS) entry which is preliminary data.</text>
</comment>
<name>A0A9D1R898_9FIRM</name>
<keyword evidence="5" id="KW-0949">S-adenosyl-L-methionine</keyword>
<evidence type="ECO:0000313" key="12">
    <source>
        <dbReference type="EMBL" id="HIW81806.1"/>
    </source>
</evidence>
<dbReference type="SUPFAM" id="SSF53335">
    <property type="entry name" value="S-adenosyl-L-methionine-dependent methyltransferases"/>
    <property type="match status" value="1"/>
</dbReference>
<evidence type="ECO:0000256" key="2">
    <source>
        <dbReference type="ARBA" id="ARBA00011900"/>
    </source>
</evidence>
<dbReference type="PANTHER" id="PTHR42933">
    <property type="entry name" value="SLR6095 PROTEIN"/>
    <property type="match status" value="1"/>
</dbReference>
<dbReference type="InterPro" id="IPR000055">
    <property type="entry name" value="Restrct_endonuc_typeI_TRD"/>
</dbReference>
<dbReference type="CDD" id="cd02440">
    <property type="entry name" value="AdoMet_MTases"/>
    <property type="match status" value="1"/>
</dbReference>
<dbReference type="PRINTS" id="PR00507">
    <property type="entry name" value="N12N6MTFRASE"/>
</dbReference>
<evidence type="ECO:0000259" key="10">
    <source>
        <dbReference type="Pfam" id="PF01420"/>
    </source>
</evidence>
<evidence type="ECO:0000256" key="3">
    <source>
        <dbReference type="ARBA" id="ARBA00022603"/>
    </source>
</evidence>
<gene>
    <name evidence="12" type="ORF">H9742_09880</name>
</gene>
<evidence type="ECO:0000256" key="7">
    <source>
        <dbReference type="ARBA" id="ARBA00023125"/>
    </source>
</evidence>
<evidence type="ECO:0000256" key="8">
    <source>
        <dbReference type="ARBA" id="ARBA00047942"/>
    </source>
</evidence>
<comment type="similarity">
    <text evidence="1">Belongs to the type-I restriction system S methylase family.</text>
</comment>
<protein>
    <recommendedName>
        <fullName evidence="2">site-specific DNA-methyltransferase (adenine-specific)</fullName>
        <ecNumber evidence="2">2.1.1.72</ecNumber>
    </recommendedName>
</protein>
<dbReference type="InterPro" id="IPR051537">
    <property type="entry name" value="DNA_Adenine_Mtase"/>
</dbReference>
<keyword evidence="6" id="KW-0680">Restriction system</keyword>
<evidence type="ECO:0000256" key="1">
    <source>
        <dbReference type="ARBA" id="ARBA00010923"/>
    </source>
</evidence>
<organism evidence="12 13">
    <name type="scientific">Candidatus Acetatifactor stercoripullorum</name>
    <dbReference type="NCBI Taxonomy" id="2838414"/>
    <lineage>
        <taxon>Bacteria</taxon>
        <taxon>Bacillati</taxon>
        <taxon>Bacillota</taxon>
        <taxon>Clostridia</taxon>
        <taxon>Lachnospirales</taxon>
        <taxon>Lachnospiraceae</taxon>
        <taxon>Acetatifactor</taxon>
    </lineage>
</organism>
<accession>A0A9D1R898</accession>
<dbReference type="GO" id="GO:0003677">
    <property type="term" value="F:DNA binding"/>
    <property type="evidence" value="ECO:0007669"/>
    <property type="project" value="UniProtKB-KW"/>
</dbReference>
<evidence type="ECO:0000256" key="9">
    <source>
        <dbReference type="SAM" id="Coils"/>
    </source>
</evidence>